<dbReference type="Proteomes" id="UP001329825">
    <property type="component" value="Chromosome 11"/>
</dbReference>
<keyword evidence="4" id="KW-1185">Reference proteome</keyword>
<accession>A0ABZ1D8Z6</accession>
<gene>
    <name evidence="3" type="ORF">IL334_007554</name>
</gene>
<evidence type="ECO:0000256" key="2">
    <source>
        <dbReference type="SAM" id="MobiDB-lite"/>
    </source>
</evidence>
<comment type="similarity">
    <text evidence="1">Belongs to the RCAN family.</text>
</comment>
<dbReference type="RefSeq" id="XP_062795295.1">
    <property type="nucleotide sequence ID" value="XM_062939244.1"/>
</dbReference>
<feature type="compositionally biased region" description="Low complexity" evidence="2">
    <location>
        <begin position="299"/>
        <end position="308"/>
    </location>
</feature>
<evidence type="ECO:0000256" key="1">
    <source>
        <dbReference type="ARBA" id="ARBA00008209"/>
    </source>
</evidence>
<dbReference type="GeneID" id="87959684"/>
<evidence type="ECO:0000313" key="4">
    <source>
        <dbReference type="Proteomes" id="UP001329825"/>
    </source>
</evidence>
<feature type="compositionally biased region" description="Basic and acidic residues" evidence="2">
    <location>
        <begin position="105"/>
        <end position="118"/>
    </location>
</feature>
<dbReference type="EMBL" id="CP141891">
    <property type="protein sequence ID" value="WRT70556.1"/>
    <property type="molecule type" value="Genomic_DNA"/>
</dbReference>
<feature type="region of interest" description="Disordered" evidence="2">
    <location>
        <begin position="1"/>
        <end position="22"/>
    </location>
</feature>
<feature type="region of interest" description="Disordered" evidence="2">
    <location>
        <begin position="82"/>
        <end position="142"/>
    </location>
</feature>
<reference evidence="3 4" key="1">
    <citation type="submission" date="2024-01" db="EMBL/GenBank/DDBJ databases">
        <title>Comparative genomics of Cryptococcus and Kwoniella reveals pathogenesis evolution and contrasting modes of karyotype evolution via chromosome fusion or intercentromeric recombination.</title>
        <authorList>
            <person name="Coelho M.A."/>
            <person name="David-Palma M."/>
            <person name="Shea T."/>
            <person name="Bowers K."/>
            <person name="McGinley-Smith S."/>
            <person name="Mohammad A.W."/>
            <person name="Gnirke A."/>
            <person name="Yurkov A.M."/>
            <person name="Nowrousian M."/>
            <person name="Sun S."/>
            <person name="Cuomo C.A."/>
            <person name="Heitman J."/>
        </authorList>
    </citation>
    <scope>NUCLEOTIDE SEQUENCE [LARGE SCALE GENOMIC DNA]</scope>
    <source>
        <strain evidence="3">CBS 11374</strain>
    </source>
</reference>
<dbReference type="InterPro" id="IPR006931">
    <property type="entry name" value="Calcipressin"/>
</dbReference>
<feature type="compositionally biased region" description="Low complexity" evidence="2">
    <location>
        <begin position="95"/>
        <end position="104"/>
    </location>
</feature>
<organism evidence="3 4">
    <name type="scientific">Kwoniella shivajii</name>
    <dbReference type="NCBI Taxonomy" id="564305"/>
    <lineage>
        <taxon>Eukaryota</taxon>
        <taxon>Fungi</taxon>
        <taxon>Dikarya</taxon>
        <taxon>Basidiomycota</taxon>
        <taxon>Agaricomycotina</taxon>
        <taxon>Tremellomycetes</taxon>
        <taxon>Tremellales</taxon>
        <taxon>Cryptococcaceae</taxon>
        <taxon>Kwoniella</taxon>
    </lineage>
</organism>
<name>A0ABZ1D8Z6_9TREE</name>
<feature type="region of interest" description="Disordered" evidence="2">
    <location>
        <begin position="286"/>
        <end position="326"/>
    </location>
</feature>
<dbReference type="PANTHER" id="PTHR10300:SF14">
    <property type="entry name" value="PROTEIN SARAH"/>
    <property type="match status" value="1"/>
</dbReference>
<evidence type="ECO:0008006" key="5">
    <source>
        <dbReference type="Google" id="ProtNLM"/>
    </source>
</evidence>
<dbReference type="Pfam" id="PF04847">
    <property type="entry name" value="Calcipressin"/>
    <property type="match status" value="1"/>
</dbReference>
<sequence>MTSSFPISTIDIPPPPALDPTHEPTNTLALLLPHQALFSPPILQLLKDHYGLFGEIIHWAPVKAFGRVLIVFASEEDAENTKKEGDWLKLDLQQPTPTSTTSSTEETRVANDHDHSVENDNNSTGSIGKAGEKGYFSPGRKLRKSKPLKSELILRLHYLPPTLLHPDPSTTHLAPPALPHNFLISPPGSPPEGWEPIPEEGPNTTILAEDLQRALESLQLNGSFGKKGNGAKETILDEGGVRVEVEDTTKQDDVAGEESTRWDQDIEEIIDTSHGGQSIWNEPNQIHGHGHGHGHFTPSLNNSGSLSGMGTPSGKIKIAPTARPPM</sequence>
<proteinExistence type="inferred from homology"/>
<evidence type="ECO:0000313" key="3">
    <source>
        <dbReference type="EMBL" id="WRT70556.1"/>
    </source>
</evidence>
<dbReference type="PANTHER" id="PTHR10300">
    <property type="entry name" value="CALCIPRESSIN"/>
    <property type="match status" value="1"/>
</dbReference>
<protein>
    <recommendedName>
        <fullName evidence="5">Calcineurin-binding protein</fullName>
    </recommendedName>
</protein>